<reference evidence="3" key="1">
    <citation type="submission" date="2018-01" db="EMBL/GenBank/DDBJ databases">
        <title>Draft Genome Sequence of the Radioresistant Bacterium Deinococcus aerius TR0125, Isolated from the Higher Atmosphere above Japan.</title>
        <authorList>
            <person name="Satoh K."/>
            <person name="Arai H."/>
            <person name="Sanzen T."/>
            <person name="Kawaguchi Y."/>
            <person name="Hayashi H."/>
            <person name="Yokobori S."/>
            <person name="Yamagishi A."/>
            <person name="Oono Y."/>
            <person name="Narumi I."/>
        </authorList>
    </citation>
    <scope>NUCLEOTIDE SEQUENCE [LARGE SCALE GENOMIC DNA]</scope>
    <source>
        <strain evidence="3">TR0125</strain>
    </source>
</reference>
<evidence type="ECO:0000256" key="1">
    <source>
        <dbReference type="SAM" id="SignalP"/>
    </source>
</evidence>
<keyword evidence="1" id="KW-0732">Signal</keyword>
<feature type="chain" id="PRO_5014339293" description="VCBS repeat-containing protein" evidence="1">
    <location>
        <begin position="22"/>
        <end position="282"/>
    </location>
</feature>
<organism evidence="2 3">
    <name type="scientific">Deinococcus aerius</name>
    <dbReference type="NCBI Taxonomy" id="200253"/>
    <lineage>
        <taxon>Bacteria</taxon>
        <taxon>Thermotogati</taxon>
        <taxon>Deinococcota</taxon>
        <taxon>Deinococci</taxon>
        <taxon>Deinococcales</taxon>
        <taxon>Deinococcaceae</taxon>
        <taxon>Deinococcus</taxon>
    </lineage>
</organism>
<sequence length="282" mass="29545">MPRPALSALALLACVSLGVSASAPLRPALVLLPGETRPILLGAWDGGRWLSPAATAPRLVAGARYRVQDLPGRGTTAGGTRASSLGVPCEDSFDLGLKPLPASPVFRVVTSTTGNSRPRPVTVLPTSNPAYRALVRDELVRRGLKNPQVNLLGLTRADLDGDGTDEVIIEAAHYAERSGLYPPPVGQPGDYSLLLLRSVRNGKAHTTVLGASLAPRTPYDPGSGAPMPLASLYRLAGLADLNGDGRMEILTFSSYYEGFGITGGEWTPQGEVRTRLETGCGA</sequence>
<protein>
    <recommendedName>
        <fullName evidence="4">VCBS repeat-containing protein</fullName>
    </recommendedName>
</protein>
<accession>A0A2I9DS00</accession>
<dbReference type="EMBL" id="BFAG01000003">
    <property type="protein sequence ID" value="GBF05187.1"/>
    <property type="molecule type" value="Genomic_DNA"/>
</dbReference>
<dbReference type="Proteomes" id="UP000236569">
    <property type="component" value="Unassembled WGS sequence"/>
</dbReference>
<dbReference type="RefSeq" id="WP_133161972.1">
    <property type="nucleotide sequence ID" value="NZ_BFAG01000003.1"/>
</dbReference>
<gene>
    <name evidence="2" type="ORF">DAERI_030353</name>
</gene>
<dbReference type="InterPro" id="IPR028994">
    <property type="entry name" value="Integrin_alpha_N"/>
</dbReference>
<dbReference type="SUPFAM" id="SSF69318">
    <property type="entry name" value="Integrin alpha N-terminal domain"/>
    <property type="match status" value="1"/>
</dbReference>
<proteinExistence type="predicted"/>
<dbReference type="AlphaFoldDB" id="A0A2I9DS00"/>
<evidence type="ECO:0000313" key="2">
    <source>
        <dbReference type="EMBL" id="GBF05187.1"/>
    </source>
</evidence>
<feature type="signal peptide" evidence="1">
    <location>
        <begin position="1"/>
        <end position="21"/>
    </location>
</feature>
<comment type="caution">
    <text evidence="2">The sequence shown here is derived from an EMBL/GenBank/DDBJ whole genome shotgun (WGS) entry which is preliminary data.</text>
</comment>
<evidence type="ECO:0000313" key="3">
    <source>
        <dbReference type="Proteomes" id="UP000236569"/>
    </source>
</evidence>
<dbReference type="OrthoDB" id="9814379at2"/>
<evidence type="ECO:0008006" key="4">
    <source>
        <dbReference type="Google" id="ProtNLM"/>
    </source>
</evidence>
<keyword evidence="3" id="KW-1185">Reference proteome</keyword>
<name>A0A2I9DS00_9DEIO</name>